<evidence type="ECO:0000313" key="6">
    <source>
        <dbReference type="EMBL" id="SLM50230.1"/>
    </source>
</evidence>
<keyword evidence="4 6" id="KW-0067">ATP-binding</keyword>
<feature type="domain" description="ABC transporter" evidence="5">
    <location>
        <begin position="33"/>
        <end position="259"/>
    </location>
</feature>
<dbReference type="InterPro" id="IPR029439">
    <property type="entry name" value="Wzt_C"/>
</dbReference>
<dbReference type="EC" id="3.6.3.-" evidence="6"/>
<dbReference type="KEGG" id="nja:NSJP_4063"/>
<dbReference type="GO" id="GO:0140359">
    <property type="term" value="F:ABC-type transporter activity"/>
    <property type="evidence" value="ECO:0007669"/>
    <property type="project" value="InterPro"/>
</dbReference>
<comment type="similarity">
    <text evidence="1">Belongs to the ABC transporter superfamily.</text>
</comment>
<proteinExistence type="inferred from homology"/>
<dbReference type="Gene3D" id="3.40.50.300">
    <property type="entry name" value="P-loop containing nucleotide triphosphate hydrolases"/>
    <property type="match status" value="1"/>
</dbReference>
<dbReference type="CDD" id="cd10147">
    <property type="entry name" value="Wzt_C-like"/>
    <property type="match status" value="1"/>
</dbReference>
<dbReference type="InterPro" id="IPR003439">
    <property type="entry name" value="ABC_transporter-like_ATP-bd"/>
</dbReference>
<dbReference type="GO" id="GO:0005524">
    <property type="term" value="F:ATP binding"/>
    <property type="evidence" value="ECO:0007669"/>
    <property type="project" value="UniProtKB-KW"/>
</dbReference>
<dbReference type="InterPro" id="IPR027417">
    <property type="entry name" value="P-loop_NTPase"/>
</dbReference>
<dbReference type="GO" id="GO:0016887">
    <property type="term" value="F:ATP hydrolysis activity"/>
    <property type="evidence" value="ECO:0007669"/>
    <property type="project" value="InterPro"/>
</dbReference>
<dbReference type="STRING" id="1325564.NSJP_4063"/>
<dbReference type="GO" id="GO:0016020">
    <property type="term" value="C:membrane"/>
    <property type="evidence" value="ECO:0007669"/>
    <property type="project" value="InterPro"/>
</dbReference>
<keyword evidence="6" id="KW-0378">Hydrolase</keyword>
<protein>
    <submittedName>
        <fullName evidence="6">O-antigen export system, ATP-binding protein RfbB (Modular protein)</fullName>
        <ecNumber evidence="6">3.6.3.-</ecNumber>
    </submittedName>
</protein>
<evidence type="ECO:0000256" key="3">
    <source>
        <dbReference type="ARBA" id="ARBA00022741"/>
    </source>
</evidence>
<dbReference type="PANTHER" id="PTHR46743:SF2">
    <property type="entry name" value="TEICHOIC ACIDS EXPORT ATP-BINDING PROTEIN TAGH"/>
    <property type="match status" value="1"/>
</dbReference>
<gene>
    <name evidence="6" type="primary">rfbB</name>
    <name evidence="6" type="ORF">NSJP_4063</name>
</gene>
<dbReference type="InterPro" id="IPR050683">
    <property type="entry name" value="Bact_Polysacc_Export_ATP-bd"/>
</dbReference>
<keyword evidence="3" id="KW-0547">Nucleotide-binding</keyword>
<dbReference type="PROSITE" id="PS50893">
    <property type="entry name" value="ABC_TRANSPORTER_2"/>
    <property type="match status" value="1"/>
</dbReference>
<evidence type="ECO:0000256" key="4">
    <source>
        <dbReference type="ARBA" id="ARBA00022840"/>
    </source>
</evidence>
<evidence type="ECO:0000256" key="2">
    <source>
        <dbReference type="ARBA" id="ARBA00022448"/>
    </source>
</evidence>
<reference evidence="6 7" key="1">
    <citation type="submission" date="2017-03" db="EMBL/GenBank/DDBJ databases">
        <authorList>
            <person name="Afonso C.L."/>
            <person name="Miller P.J."/>
            <person name="Scott M.A."/>
            <person name="Spackman E."/>
            <person name="Goraichik I."/>
            <person name="Dimitrov K.M."/>
            <person name="Suarez D.L."/>
            <person name="Swayne D.E."/>
        </authorList>
    </citation>
    <scope>NUCLEOTIDE SEQUENCE [LARGE SCALE GENOMIC DNA]</scope>
    <source>
        <strain evidence="6">Genome sequencing of Nitrospira japonica strain NJ11</strain>
    </source>
</reference>
<dbReference type="RefSeq" id="WP_080888356.1">
    <property type="nucleotide sequence ID" value="NZ_LT828648.1"/>
</dbReference>
<dbReference type="EMBL" id="LT828648">
    <property type="protein sequence ID" value="SLM50230.1"/>
    <property type="molecule type" value="Genomic_DNA"/>
</dbReference>
<organism evidence="6 7">
    <name type="scientific">Nitrospira japonica</name>
    <dbReference type="NCBI Taxonomy" id="1325564"/>
    <lineage>
        <taxon>Bacteria</taxon>
        <taxon>Pseudomonadati</taxon>
        <taxon>Nitrospirota</taxon>
        <taxon>Nitrospiria</taxon>
        <taxon>Nitrospirales</taxon>
        <taxon>Nitrospiraceae</taxon>
        <taxon>Nitrospira</taxon>
    </lineage>
</organism>
<keyword evidence="7" id="KW-1185">Reference proteome</keyword>
<dbReference type="AlphaFoldDB" id="A0A1W1IB62"/>
<name>A0A1W1IB62_9BACT</name>
<dbReference type="PANTHER" id="PTHR46743">
    <property type="entry name" value="TEICHOIC ACIDS EXPORT ATP-BINDING PROTEIN TAGH"/>
    <property type="match status" value="1"/>
</dbReference>
<dbReference type="SUPFAM" id="SSF52540">
    <property type="entry name" value="P-loop containing nucleoside triphosphate hydrolases"/>
    <property type="match status" value="1"/>
</dbReference>
<dbReference type="Pfam" id="PF00005">
    <property type="entry name" value="ABC_tran"/>
    <property type="match status" value="1"/>
</dbReference>
<keyword evidence="2" id="KW-0813">Transport</keyword>
<dbReference type="InterPro" id="IPR015860">
    <property type="entry name" value="ABC_transpr_TagH-like"/>
</dbReference>
<evidence type="ECO:0000256" key="1">
    <source>
        <dbReference type="ARBA" id="ARBA00005417"/>
    </source>
</evidence>
<evidence type="ECO:0000259" key="5">
    <source>
        <dbReference type="PROSITE" id="PS50893"/>
    </source>
</evidence>
<evidence type="ECO:0000313" key="7">
    <source>
        <dbReference type="Proteomes" id="UP000192042"/>
    </source>
</evidence>
<dbReference type="OrthoDB" id="9809450at2"/>
<dbReference type="InterPro" id="IPR003593">
    <property type="entry name" value="AAA+_ATPase"/>
</dbReference>
<dbReference type="CDD" id="cd03220">
    <property type="entry name" value="ABC_KpsT_Wzt"/>
    <property type="match status" value="1"/>
</dbReference>
<dbReference type="SMART" id="SM00382">
    <property type="entry name" value="AAA"/>
    <property type="match status" value="1"/>
</dbReference>
<dbReference type="Proteomes" id="UP000192042">
    <property type="component" value="Chromosome I"/>
</dbReference>
<accession>A0A1W1IB62</accession>
<sequence>MGNAAIRAEGLSKQYRIGSTRRRHDRLIDALAYRASNLLGIGASSQPDDNLIWALKDVTFEINKGDSVGIIGRNGSGKSTLLKILSRITEPSSGRAAMEGRFCSLLEVGTGFHPELTGRDNIYLSGAILGMKKREIDRKFDEIVAFSEVERFIDTPVKHYSSGMHVRLGFSVIAHMDPEILIVDEVMAVGDGRFQQKCFDKMAEAGKSGRTVLFVSHDMSAVARLCKKAILLEKGRLINEGPAHQVVGEYLYSAGSITPSKEWVDPESAPGNDTIRFRSLRVRTENEFVKDSVDIGESIGIALEFDVLQPGQVLVPCFLLHTEEGVVVFETYDRDPAWIRRPRPIGRYVSTAWIPGHLLTEGTLIVNCAVITEVPFHDHCHVLDAVAFHVHESGVGTSARGDYAGDILGVIRPLLKWTTYHNPADNGES</sequence>